<evidence type="ECO:0000313" key="7">
    <source>
        <dbReference type="EMBL" id="KCZ72042.1"/>
    </source>
</evidence>
<dbReference type="InterPro" id="IPR012933">
    <property type="entry name" value="HicA_mRNA_interferase"/>
</dbReference>
<keyword evidence="3" id="KW-0255">Endonuclease</keyword>
<evidence type="ECO:0000256" key="2">
    <source>
        <dbReference type="ARBA" id="ARBA00022722"/>
    </source>
</evidence>
<sequence>MKLPVVSGKETIKALTKAGFVVIRQRGSHVRLEKISDDDIIKVTVPLHSPLKSGTLIRIIKDAGLSIEQFVEDFD</sequence>
<reference evidence="7 8" key="1">
    <citation type="journal article" date="2013" name="Nature">
        <title>Anaerobic oxidation of methane coupled to nitrate reduction in a novel archaeal lineage.</title>
        <authorList>
            <person name="Haroon M.F."/>
            <person name="Hu S."/>
            <person name="Shi Y."/>
            <person name="Imelfort M."/>
            <person name="Keller J."/>
            <person name="Hugenholtz P."/>
            <person name="Yuan Z."/>
            <person name="Tyson G.W."/>
        </authorList>
    </citation>
    <scope>NUCLEOTIDE SEQUENCE [LARGE SCALE GENOMIC DNA]</scope>
    <source>
        <strain evidence="7 8">ANME-2d</strain>
    </source>
</reference>
<comment type="caution">
    <text evidence="7">The sequence shown here is derived from an EMBL/GenBank/DDBJ whole genome shotgun (WGS) entry which is preliminary data.</text>
</comment>
<evidence type="ECO:0000256" key="6">
    <source>
        <dbReference type="ARBA" id="ARBA00023016"/>
    </source>
</evidence>
<keyword evidence="1" id="KW-1277">Toxin-antitoxin system</keyword>
<dbReference type="Proteomes" id="UP000027153">
    <property type="component" value="Unassembled WGS sequence"/>
</dbReference>
<dbReference type="EMBL" id="JMIY01000003">
    <property type="protein sequence ID" value="KCZ72042.1"/>
    <property type="molecule type" value="Genomic_DNA"/>
</dbReference>
<evidence type="ECO:0000256" key="3">
    <source>
        <dbReference type="ARBA" id="ARBA00022759"/>
    </source>
</evidence>
<evidence type="ECO:0000256" key="5">
    <source>
        <dbReference type="ARBA" id="ARBA00022884"/>
    </source>
</evidence>
<dbReference type="Gene3D" id="3.30.920.30">
    <property type="entry name" value="Hypothetical protein"/>
    <property type="match status" value="1"/>
</dbReference>
<name>A0A062V3Y2_9EURY</name>
<gene>
    <name evidence="7" type="ORF">ANME2D_01443</name>
</gene>
<dbReference type="RefSeq" id="WP_241763326.1">
    <property type="nucleotide sequence ID" value="NZ_JMIY01000003.1"/>
</dbReference>
<dbReference type="SUPFAM" id="SSF54786">
    <property type="entry name" value="YcfA/nrd intein domain"/>
    <property type="match status" value="1"/>
</dbReference>
<keyword evidence="4" id="KW-0378">Hydrolase</keyword>
<proteinExistence type="predicted"/>
<organism evidence="7 8">
    <name type="scientific">Candidatus Methanoperedens nitratireducens</name>
    <dbReference type="NCBI Taxonomy" id="1392998"/>
    <lineage>
        <taxon>Archaea</taxon>
        <taxon>Methanobacteriati</taxon>
        <taxon>Methanobacteriota</taxon>
        <taxon>Stenosarchaea group</taxon>
        <taxon>Methanomicrobia</taxon>
        <taxon>Methanosarcinales</taxon>
        <taxon>ANME-2 cluster</taxon>
        <taxon>Candidatus Methanoperedentaceae</taxon>
        <taxon>Candidatus Methanoperedens</taxon>
    </lineage>
</organism>
<keyword evidence="5" id="KW-0694">RNA-binding</keyword>
<keyword evidence="6" id="KW-0346">Stress response</keyword>
<keyword evidence="7" id="KW-0449">Lipoprotein</keyword>
<dbReference type="GO" id="GO:0016787">
    <property type="term" value="F:hydrolase activity"/>
    <property type="evidence" value="ECO:0007669"/>
    <property type="project" value="UniProtKB-KW"/>
</dbReference>
<dbReference type="PANTHER" id="PTHR34873">
    <property type="entry name" value="SSR1766 PROTEIN"/>
    <property type="match status" value="1"/>
</dbReference>
<evidence type="ECO:0000313" key="8">
    <source>
        <dbReference type="Proteomes" id="UP000027153"/>
    </source>
</evidence>
<dbReference type="PANTHER" id="PTHR34873:SF3">
    <property type="entry name" value="ADDICTION MODULE TOXIN, HICA FAMILY"/>
    <property type="match status" value="1"/>
</dbReference>
<dbReference type="GO" id="GO:0003729">
    <property type="term" value="F:mRNA binding"/>
    <property type="evidence" value="ECO:0007669"/>
    <property type="project" value="InterPro"/>
</dbReference>
<accession>A0A062V3Y2</accession>
<dbReference type="GO" id="GO:0004519">
    <property type="term" value="F:endonuclease activity"/>
    <property type="evidence" value="ECO:0007669"/>
    <property type="project" value="UniProtKB-KW"/>
</dbReference>
<dbReference type="AlphaFoldDB" id="A0A062V3Y2"/>
<keyword evidence="2" id="KW-0540">Nuclease</keyword>
<dbReference type="InterPro" id="IPR038570">
    <property type="entry name" value="HicA_sf"/>
</dbReference>
<keyword evidence="8" id="KW-1185">Reference proteome</keyword>
<protein>
    <submittedName>
        <fullName evidence="7">Putative periplasmic or secreted lipoprotein</fullName>
    </submittedName>
</protein>
<evidence type="ECO:0000256" key="1">
    <source>
        <dbReference type="ARBA" id="ARBA00022649"/>
    </source>
</evidence>
<evidence type="ECO:0000256" key="4">
    <source>
        <dbReference type="ARBA" id="ARBA00022801"/>
    </source>
</evidence>
<dbReference type="Pfam" id="PF07927">
    <property type="entry name" value="HicA_toxin"/>
    <property type="match status" value="1"/>
</dbReference>